<comment type="caution">
    <text evidence="5">The sequence shown here is derived from an EMBL/GenBank/DDBJ whole genome shotgun (WGS) entry which is preliminary data.</text>
</comment>
<dbReference type="InterPro" id="IPR038538">
    <property type="entry name" value="MTERF_sf"/>
</dbReference>
<organism evidence="5 6">
    <name type="scientific">Cuscuta europaea</name>
    <name type="common">European dodder</name>
    <dbReference type="NCBI Taxonomy" id="41803"/>
    <lineage>
        <taxon>Eukaryota</taxon>
        <taxon>Viridiplantae</taxon>
        <taxon>Streptophyta</taxon>
        <taxon>Embryophyta</taxon>
        <taxon>Tracheophyta</taxon>
        <taxon>Spermatophyta</taxon>
        <taxon>Magnoliopsida</taxon>
        <taxon>eudicotyledons</taxon>
        <taxon>Gunneridae</taxon>
        <taxon>Pentapetalae</taxon>
        <taxon>asterids</taxon>
        <taxon>lamiids</taxon>
        <taxon>Solanales</taxon>
        <taxon>Convolvulaceae</taxon>
        <taxon>Cuscuteae</taxon>
        <taxon>Cuscuta</taxon>
        <taxon>Cuscuta subgen. Cuscuta</taxon>
    </lineage>
</organism>
<evidence type="ECO:0000256" key="3">
    <source>
        <dbReference type="ARBA" id="ARBA00022946"/>
    </source>
</evidence>
<name>A0A9P0ZTQ3_CUSEU</name>
<keyword evidence="2" id="KW-0805">Transcription regulation</keyword>
<dbReference type="InterPro" id="IPR006501">
    <property type="entry name" value="Pectinesterase_inhib_dom"/>
</dbReference>
<dbReference type="CDD" id="cd15800">
    <property type="entry name" value="PMEI-like_2"/>
    <property type="match status" value="1"/>
</dbReference>
<dbReference type="OrthoDB" id="1299782at2759"/>
<dbReference type="EMBL" id="CAMAPE010000057">
    <property type="protein sequence ID" value="CAH9111888.1"/>
    <property type="molecule type" value="Genomic_DNA"/>
</dbReference>
<dbReference type="AlphaFoldDB" id="A0A9P0ZTQ3"/>
<comment type="similarity">
    <text evidence="1">Belongs to the mTERF family.</text>
</comment>
<dbReference type="GO" id="GO:0006353">
    <property type="term" value="P:DNA-templated transcription termination"/>
    <property type="evidence" value="ECO:0007669"/>
    <property type="project" value="UniProtKB-KW"/>
</dbReference>
<evidence type="ECO:0000256" key="1">
    <source>
        <dbReference type="ARBA" id="ARBA00007692"/>
    </source>
</evidence>
<feature type="domain" description="Pectinesterase inhibitor" evidence="4">
    <location>
        <begin position="513"/>
        <end position="659"/>
    </location>
</feature>
<evidence type="ECO:0000313" key="5">
    <source>
        <dbReference type="EMBL" id="CAH9111888.1"/>
    </source>
</evidence>
<dbReference type="InterPro" id="IPR003690">
    <property type="entry name" value="MTERF"/>
</dbReference>
<dbReference type="FunFam" id="1.25.70.10:FF:000019">
    <property type="entry name" value="mTERF family protein"/>
    <property type="match status" value="1"/>
</dbReference>
<accession>A0A9P0ZTQ3</accession>
<dbReference type="Proteomes" id="UP001152484">
    <property type="component" value="Unassembled WGS sequence"/>
</dbReference>
<dbReference type="SUPFAM" id="SSF101148">
    <property type="entry name" value="Plant invertase/pectin methylesterase inhibitor"/>
    <property type="match status" value="1"/>
</dbReference>
<evidence type="ECO:0000256" key="2">
    <source>
        <dbReference type="ARBA" id="ARBA00022472"/>
    </source>
</evidence>
<protein>
    <recommendedName>
        <fullName evidence="4">Pectinesterase inhibitor domain-containing protein</fullName>
    </recommendedName>
</protein>
<dbReference type="Pfam" id="PF04043">
    <property type="entry name" value="PMEI"/>
    <property type="match status" value="1"/>
</dbReference>
<evidence type="ECO:0000259" key="4">
    <source>
        <dbReference type="SMART" id="SM00856"/>
    </source>
</evidence>
<dbReference type="Pfam" id="PF02536">
    <property type="entry name" value="mTERF"/>
    <property type="match status" value="1"/>
</dbReference>
<dbReference type="InterPro" id="IPR035513">
    <property type="entry name" value="Invertase/methylesterase_inhib"/>
</dbReference>
<dbReference type="SMART" id="SM00733">
    <property type="entry name" value="Mterf"/>
    <property type="match status" value="4"/>
</dbReference>
<keyword evidence="2" id="KW-0804">Transcription</keyword>
<dbReference type="NCBIfam" id="TIGR01614">
    <property type="entry name" value="PME_inhib"/>
    <property type="match status" value="1"/>
</dbReference>
<sequence>MNSQLNHTFSSPFSPFYYSQTLLVVAPLKVRCFRRSSGPAPVPGVSVKKLTSKAPIPRRARNFLKTVRRDAQAALFDYLHCTRGFSYLDSEQISRNAPRFLRYLVSKIKRDEKDVTGALTRFFRYHPINEFEPFLESLGLSQYAVASLLPDNMMFLTDDTSLLDNYHVLFDYGVPHTKIGKIFKEAGEVFRYGYGVLNMKLRDFENLGLCQSTVINLVICCPNLLLPGKKDEFIVVLDKLKDIGFESDWIVSCLSSKHTYNWSRIHDTMCFLSEISYSNPQMITLVKANPPLLFEGSRAYLLVTQLVKLGLSRNTIYHWFTENPKILTFNHAKRICRAIKFLREIGMDRENIAGTVSANIQLIGTYPLKYPNFVLKDFKGDRACLSKIIQEDPMNLLRLASDWETKSLWKRTELSNSLLKKAFLLSLGYVENSDEMKKVFKLVEGRGGLLQERFDCLVEAGLDRNDVVQMFRRTPKMLNGTKEEILKKIENVKKYSSFGVESIVRFPTFLTYDARPHFSRFCVKAIDKPFCSKVVHGTKPWKEAMKKAVKTTHRHAKRAKPLVENLITKLPSTLPPAAKYSICDTCKDSYDSVIHELHASIAVVKNGDKNERLNLMLSAAYTDLEDCSRAFLDFKVPTKNQLFKSNEVTAKLISTCLAVEKASPK</sequence>
<evidence type="ECO:0000313" key="6">
    <source>
        <dbReference type="Proteomes" id="UP001152484"/>
    </source>
</evidence>
<dbReference type="GO" id="GO:0003676">
    <property type="term" value="F:nucleic acid binding"/>
    <property type="evidence" value="ECO:0007669"/>
    <property type="project" value="InterPro"/>
</dbReference>
<keyword evidence="6" id="KW-1185">Reference proteome</keyword>
<dbReference type="PANTHER" id="PTHR13068">
    <property type="entry name" value="CGI-12 PROTEIN-RELATED"/>
    <property type="match status" value="1"/>
</dbReference>
<keyword evidence="3" id="KW-0809">Transit peptide</keyword>
<reference evidence="5" key="1">
    <citation type="submission" date="2022-07" db="EMBL/GenBank/DDBJ databases">
        <authorList>
            <person name="Macas J."/>
            <person name="Novak P."/>
            <person name="Neumann P."/>
        </authorList>
    </citation>
    <scope>NUCLEOTIDE SEQUENCE</scope>
</reference>
<keyword evidence="2" id="KW-0806">Transcription termination</keyword>
<dbReference type="SMART" id="SM00856">
    <property type="entry name" value="PMEI"/>
    <property type="match status" value="1"/>
</dbReference>
<proteinExistence type="inferred from homology"/>
<gene>
    <name evidence="5" type="ORF">CEURO_LOCUS19429</name>
</gene>
<dbReference type="PANTHER" id="PTHR13068:SF103">
    <property type="entry name" value="MITOCHONDRIAL TRANSCRIPTION TERMINATION FACTOR FAMILY PROTEIN"/>
    <property type="match status" value="1"/>
</dbReference>
<dbReference type="GO" id="GO:0004857">
    <property type="term" value="F:enzyme inhibitor activity"/>
    <property type="evidence" value="ECO:0007669"/>
    <property type="project" value="InterPro"/>
</dbReference>
<dbReference type="Gene3D" id="1.25.70.10">
    <property type="entry name" value="Transcription termination factor 3, mitochondrial"/>
    <property type="match status" value="2"/>
</dbReference>